<organism evidence="1 2">
    <name type="scientific">Skeletonema marinoi</name>
    <dbReference type="NCBI Taxonomy" id="267567"/>
    <lineage>
        <taxon>Eukaryota</taxon>
        <taxon>Sar</taxon>
        <taxon>Stramenopiles</taxon>
        <taxon>Ochrophyta</taxon>
        <taxon>Bacillariophyta</taxon>
        <taxon>Coscinodiscophyceae</taxon>
        <taxon>Thalassiosirophycidae</taxon>
        <taxon>Thalassiosirales</taxon>
        <taxon>Skeletonemataceae</taxon>
        <taxon>Skeletonema</taxon>
        <taxon>Skeletonema marinoi-dohrnii complex</taxon>
    </lineage>
</organism>
<accession>A0AAD8Y2P3</accession>
<evidence type="ECO:0000313" key="2">
    <source>
        <dbReference type="Proteomes" id="UP001224775"/>
    </source>
</evidence>
<dbReference type="Proteomes" id="UP001224775">
    <property type="component" value="Unassembled WGS sequence"/>
</dbReference>
<evidence type="ECO:0000313" key="1">
    <source>
        <dbReference type="EMBL" id="KAK1738079.1"/>
    </source>
</evidence>
<proteinExistence type="predicted"/>
<keyword evidence="2" id="KW-1185">Reference proteome</keyword>
<reference evidence="1" key="1">
    <citation type="submission" date="2023-06" db="EMBL/GenBank/DDBJ databases">
        <title>Survivors Of The Sea: Transcriptome response of Skeletonema marinoi to long-term dormancy.</title>
        <authorList>
            <person name="Pinder M.I.M."/>
            <person name="Kourtchenko O."/>
            <person name="Robertson E.K."/>
            <person name="Larsson T."/>
            <person name="Maumus F."/>
            <person name="Osuna-Cruz C.M."/>
            <person name="Vancaester E."/>
            <person name="Stenow R."/>
            <person name="Vandepoele K."/>
            <person name="Ploug H."/>
            <person name="Bruchert V."/>
            <person name="Godhe A."/>
            <person name="Topel M."/>
        </authorList>
    </citation>
    <scope>NUCLEOTIDE SEQUENCE</scope>
    <source>
        <strain evidence="1">R05AC</strain>
    </source>
</reference>
<sequence>MTATTSSIITIFSEEDTLAALEATSRV</sequence>
<dbReference type="AlphaFoldDB" id="A0AAD8Y2P3"/>
<protein>
    <submittedName>
        <fullName evidence="1">Uncharacterized protein</fullName>
    </submittedName>
</protein>
<name>A0AAD8Y2P3_9STRA</name>
<gene>
    <name evidence="1" type="ORF">QTG54_011373</name>
</gene>
<comment type="caution">
    <text evidence="1">The sequence shown here is derived from an EMBL/GenBank/DDBJ whole genome shotgun (WGS) entry which is preliminary data.</text>
</comment>
<dbReference type="EMBL" id="JATAAI010000022">
    <property type="protein sequence ID" value="KAK1738079.1"/>
    <property type="molecule type" value="Genomic_DNA"/>
</dbReference>